<accession>A0ABX7WYH1</accession>
<organism evidence="1 2">
    <name type="scientific">Thiothrix litoralis</name>
    <dbReference type="NCBI Taxonomy" id="2891210"/>
    <lineage>
        <taxon>Bacteria</taxon>
        <taxon>Pseudomonadati</taxon>
        <taxon>Pseudomonadota</taxon>
        <taxon>Gammaproteobacteria</taxon>
        <taxon>Thiotrichales</taxon>
        <taxon>Thiotrichaceae</taxon>
        <taxon>Thiothrix</taxon>
    </lineage>
</organism>
<reference evidence="1 2" key="1">
    <citation type="submission" date="2021-04" db="EMBL/GenBank/DDBJ databases">
        <title>Genomics, taxonomy and metabolism of representatives of sulfur bacteria of the genus Thiothrix: Thiothrix fructosivorans QT, Thiothrix unzii A1T and three new species, Thiothrix subterranea sp. nov., Thiothrix litoralis sp. nov. and 'Candidatus Thiothrix anitrata' sp. nov.</title>
        <authorList>
            <person name="Ravin N.V."/>
            <person name="Smolyakov D."/>
            <person name="Rudenko T.S."/>
            <person name="Mardanov A.V."/>
            <person name="Beletsky A.V."/>
            <person name="Markov N.D."/>
            <person name="Fomenkov A.I."/>
            <person name="Roberts R.J."/>
            <person name="Karnachuk O.V."/>
            <person name="Novikov A."/>
            <person name="Grabovich M.Y."/>
        </authorList>
    </citation>
    <scope>NUCLEOTIDE SEQUENCE [LARGE SCALE GENOMIC DNA]</scope>
    <source>
        <strain evidence="1 2">AS</strain>
    </source>
</reference>
<keyword evidence="2" id="KW-1185">Reference proteome</keyword>
<dbReference type="RefSeq" id="WP_210224302.1">
    <property type="nucleotide sequence ID" value="NZ_CP072801.1"/>
</dbReference>
<dbReference type="EMBL" id="CP072801">
    <property type="protein sequence ID" value="QTR48077.1"/>
    <property type="molecule type" value="Genomic_DNA"/>
</dbReference>
<evidence type="ECO:0000313" key="1">
    <source>
        <dbReference type="EMBL" id="QTR48077.1"/>
    </source>
</evidence>
<dbReference type="Proteomes" id="UP000672039">
    <property type="component" value="Chromosome"/>
</dbReference>
<proteinExistence type="predicted"/>
<name>A0ABX7WYH1_9GAMM</name>
<protein>
    <submittedName>
        <fullName evidence="1">Uncharacterized protein</fullName>
    </submittedName>
</protein>
<sequence length="67" mass="7447">MTNIPEIPHGHGLSFKKGISDGILEENTFESSLPSGGHLFSYKKGYELGKLLKNEVARKVKPNHIEQ</sequence>
<gene>
    <name evidence="1" type="ORF">J9253_09250</name>
</gene>
<evidence type="ECO:0000313" key="2">
    <source>
        <dbReference type="Proteomes" id="UP000672039"/>
    </source>
</evidence>